<name>A0A6L2PVF4_COPFO</name>
<keyword evidence="4" id="KW-1185">Reference proteome</keyword>
<organism evidence="3 4">
    <name type="scientific">Coptotermes formosanus</name>
    <name type="common">Formosan subterranean termite</name>
    <dbReference type="NCBI Taxonomy" id="36987"/>
    <lineage>
        <taxon>Eukaryota</taxon>
        <taxon>Metazoa</taxon>
        <taxon>Ecdysozoa</taxon>
        <taxon>Arthropoda</taxon>
        <taxon>Hexapoda</taxon>
        <taxon>Insecta</taxon>
        <taxon>Pterygota</taxon>
        <taxon>Neoptera</taxon>
        <taxon>Polyneoptera</taxon>
        <taxon>Dictyoptera</taxon>
        <taxon>Blattodea</taxon>
        <taxon>Blattoidea</taxon>
        <taxon>Termitoidae</taxon>
        <taxon>Rhinotermitidae</taxon>
        <taxon>Coptotermes</taxon>
    </lineage>
</organism>
<dbReference type="PANTHER" id="PTHR21301:SF11">
    <property type="entry name" value="GIY-YIG DOMAIN-CONTAINING PROTEIN"/>
    <property type="match status" value="1"/>
</dbReference>
<comment type="caution">
    <text evidence="3">The sequence shown here is derived from an EMBL/GenBank/DDBJ whole genome shotgun (WGS) entry which is preliminary data.</text>
</comment>
<feature type="domain" description="Helix-turn-helix" evidence="2">
    <location>
        <begin position="52"/>
        <end position="108"/>
    </location>
</feature>
<dbReference type="Proteomes" id="UP000502823">
    <property type="component" value="Unassembled WGS sequence"/>
</dbReference>
<dbReference type="InterPro" id="IPR058912">
    <property type="entry name" value="HTH_animal"/>
</dbReference>
<evidence type="ECO:0000259" key="2">
    <source>
        <dbReference type="Pfam" id="PF26215"/>
    </source>
</evidence>
<accession>A0A6L2PVF4</accession>
<dbReference type="AlphaFoldDB" id="A0A6L2PVF4"/>
<evidence type="ECO:0000256" key="1">
    <source>
        <dbReference type="SAM" id="SignalP"/>
    </source>
</evidence>
<proteinExistence type="predicted"/>
<gene>
    <name evidence="3" type="ORF">Cfor_07442</name>
</gene>
<feature type="chain" id="PRO_5026942062" description="Helix-turn-helix domain-containing protein" evidence="1">
    <location>
        <begin position="27"/>
        <end position="199"/>
    </location>
</feature>
<feature type="non-terminal residue" evidence="3">
    <location>
        <position position="199"/>
    </location>
</feature>
<evidence type="ECO:0000313" key="4">
    <source>
        <dbReference type="Proteomes" id="UP000502823"/>
    </source>
</evidence>
<dbReference type="InParanoid" id="A0A6L2PVF4"/>
<dbReference type="Pfam" id="PF26215">
    <property type="entry name" value="HTH_animal"/>
    <property type="match status" value="1"/>
</dbReference>
<feature type="signal peptide" evidence="1">
    <location>
        <begin position="1"/>
        <end position="26"/>
    </location>
</feature>
<reference evidence="4" key="1">
    <citation type="submission" date="2020-01" db="EMBL/GenBank/DDBJ databases">
        <title>Draft genome sequence of the Termite Coptotermes fromosanus.</title>
        <authorList>
            <person name="Itakura S."/>
            <person name="Yosikawa Y."/>
            <person name="Umezawa K."/>
        </authorList>
    </citation>
    <scope>NUCLEOTIDE SEQUENCE [LARGE SCALE GENOMIC DNA]</scope>
</reference>
<dbReference type="PANTHER" id="PTHR21301">
    <property type="entry name" value="REVERSE TRANSCRIPTASE"/>
    <property type="match status" value="1"/>
</dbReference>
<dbReference type="EMBL" id="BLKM01000643">
    <property type="protein sequence ID" value="GFG36529.1"/>
    <property type="molecule type" value="Genomic_DNA"/>
</dbReference>
<protein>
    <recommendedName>
        <fullName evidence="2">Helix-turn-helix domain-containing protein</fullName>
    </recommendedName>
</protein>
<keyword evidence="1" id="KW-0732">Signal</keyword>
<dbReference type="OrthoDB" id="10063405at2759"/>
<evidence type="ECO:0000313" key="3">
    <source>
        <dbReference type="EMBL" id="GFG36529.1"/>
    </source>
</evidence>
<sequence>MKKSNQQMHCTYLFNFLLCFSPTCFGVARLVRHKDSIDIKVFRKPTTTDTTIHYTSNHPLEHKLAAFRYMLNRANNLPLKPEDKQQEEMIIKHMAKANGYPTKLIKNLQKKITTQDKHSISDPQTRHKWTTFKYYSPLVRKVTNIFKNTNLRIAFQPTNTIWQLLKHNKNPPNRYSNSGVYSIKCSSCNRFSIGQTGRE</sequence>